<gene>
    <name evidence="6" type="ORF">M3202_04155</name>
</gene>
<evidence type="ECO:0000313" key="7">
    <source>
        <dbReference type="Proteomes" id="UP001139179"/>
    </source>
</evidence>
<evidence type="ECO:0000256" key="2">
    <source>
        <dbReference type="ARBA" id="ARBA00011322"/>
    </source>
</evidence>
<dbReference type="RefSeq" id="WP_251222078.1">
    <property type="nucleotide sequence ID" value="NZ_JAMBOL010000002.1"/>
</dbReference>
<dbReference type="Proteomes" id="UP001139179">
    <property type="component" value="Unassembled WGS sequence"/>
</dbReference>
<evidence type="ECO:0000313" key="6">
    <source>
        <dbReference type="EMBL" id="MCM3713267.1"/>
    </source>
</evidence>
<evidence type="ECO:0000256" key="1">
    <source>
        <dbReference type="ARBA" id="ARBA00006930"/>
    </source>
</evidence>
<feature type="coiled-coil region" evidence="4">
    <location>
        <begin position="321"/>
        <end position="389"/>
    </location>
</feature>
<dbReference type="InterPro" id="IPR038729">
    <property type="entry name" value="Rad50/SbcC_AAA"/>
</dbReference>
<dbReference type="PANTHER" id="PTHR32114">
    <property type="entry name" value="ABC TRANSPORTER ABCH.3"/>
    <property type="match status" value="1"/>
</dbReference>
<evidence type="ECO:0000259" key="5">
    <source>
        <dbReference type="Pfam" id="PF13476"/>
    </source>
</evidence>
<keyword evidence="7" id="KW-1185">Reference proteome</keyword>
<feature type="domain" description="Rad50/SbcC-type AAA" evidence="5">
    <location>
        <begin position="6"/>
        <end position="243"/>
    </location>
</feature>
<dbReference type="EMBL" id="JAMBOL010000002">
    <property type="protein sequence ID" value="MCM3713267.1"/>
    <property type="molecule type" value="Genomic_DNA"/>
</dbReference>
<organism evidence="6 7">
    <name type="scientific">Halalkalibacter oceani</name>
    <dbReference type="NCBI Taxonomy" id="1653776"/>
    <lineage>
        <taxon>Bacteria</taxon>
        <taxon>Bacillati</taxon>
        <taxon>Bacillota</taxon>
        <taxon>Bacilli</taxon>
        <taxon>Bacillales</taxon>
        <taxon>Bacillaceae</taxon>
        <taxon>Halalkalibacter</taxon>
    </lineage>
</organism>
<comment type="caution">
    <text evidence="6">The sequence shown here is derived from an EMBL/GenBank/DDBJ whole genome shotgun (WGS) entry which is preliminary data.</text>
</comment>
<name>A0A9X2DN82_9BACI</name>
<accession>A0A9X2DN82</accession>
<evidence type="ECO:0000256" key="3">
    <source>
        <dbReference type="ARBA" id="ARBA00013368"/>
    </source>
</evidence>
<protein>
    <recommendedName>
        <fullName evidence="3">Nuclease SbcCD subunit C</fullName>
    </recommendedName>
</protein>
<feature type="coiled-coil region" evidence="4">
    <location>
        <begin position="166"/>
        <end position="247"/>
    </location>
</feature>
<dbReference type="Gene3D" id="3.40.50.300">
    <property type="entry name" value="P-loop containing nucleotide triphosphate hydrolases"/>
    <property type="match status" value="1"/>
</dbReference>
<evidence type="ECO:0000256" key="4">
    <source>
        <dbReference type="SAM" id="Coils"/>
    </source>
</evidence>
<dbReference type="SUPFAM" id="SSF52540">
    <property type="entry name" value="P-loop containing nucleoside triphosphate hydrolases"/>
    <property type="match status" value="1"/>
</dbReference>
<dbReference type="GO" id="GO:0016887">
    <property type="term" value="F:ATP hydrolysis activity"/>
    <property type="evidence" value="ECO:0007669"/>
    <property type="project" value="InterPro"/>
</dbReference>
<dbReference type="InterPro" id="IPR027417">
    <property type="entry name" value="P-loop_NTPase"/>
</dbReference>
<comment type="subunit">
    <text evidence="2">Heterodimer of SbcC and SbcD.</text>
</comment>
<dbReference type="PANTHER" id="PTHR32114:SF2">
    <property type="entry name" value="ABC TRANSPORTER ABCH.3"/>
    <property type="match status" value="1"/>
</dbReference>
<reference evidence="6" key="1">
    <citation type="submission" date="2022-05" db="EMBL/GenBank/DDBJ databases">
        <title>Comparative Genomics of Spacecraft Associated Microbes.</title>
        <authorList>
            <person name="Tran M.T."/>
            <person name="Wright A."/>
            <person name="Seuylemezian A."/>
            <person name="Eisen J."/>
            <person name="Coil D."/>
        </authorList>
    </citation>
    <scope>NUCLEOTIDE SEQUENCE</scope>
    <source>
        <strain evidence="6">214.1.1</strain>
    </source>
</reference>
<dbReference type="AlphaFoldDB" id="A0A9X2DN82"/>
<dbReference type="Pfam" id="PF13476">
    <property type="entry name" value="AAA_23"/>
    <property type="match status" value="1"/>
</dbReference>
<proteinExistence type="inferred from homology"/>
<sequence>MANIHSVRLENFQSHLDTYLEFDAGLNVLVGQSDSGKTAILRGIRWALYNQPRGSDFIRVGADFVRVTVSFDHGTTIIRERTSSKNRYTIQKNGEEDLILEGFGIHVPEEVLEAHGMGAMRIDHDHELMLHLSQQLDGPFLLEQTNTVRAKALGRISGAHFLDMAIRDTSKDLAQLRQQLKQEEQLIEKLEGELEPYQSLPAMKERLDQTEQGVQTIKAKLQKKEQLEQLRQQQQRLQLEQETISKRLELVKPADQWQQAWQMLSGSRQQLVQFQHLQARWEEVRKASEVCRLWIEKTAEVRQAGEKHSIVLAQVERLHSLKKIAQLFQRLRQEEEQALRKIKQTAFSSEVDEATMERIAGRQQRLAQLQRLRQQVTAYEMQQKKLTELLDTLPQLDSMIERQAAIAEWHTKLEQLKQLHGRLKECSERIKEGRRFIASQQAEEEQAEERWRQRLLEIGTCPTCGQSICGHTKSE</sequence>
<keyword evidence="4" id="KW-0175">Coiled coil</keyword>
<comment type="similarity">
    <text evidence="1">Belongs to the SMC family. SbcC subfamily.</text>
</comment>
<dbReference type="GO" id="GO:0006302">
    <property type="term" value="P:double-strand break repair"/>
    <property type="evidence" value="ECO:0007669"/>
    <property type="project" value="InterPro"/>
</dbReference>